<accession>A0A418R0X7</accession>
<feature type="domain" description="DUF2281" evidence="1">
    <location>
        <begin position="6"/>
        <end position="76"/>
    </location>
</feature>
<comment type="caution">
    <text evidence="2">The sequence shown here is derived from an EMBL/GenBank/DDBJ whole genome shotgun (WGS) entry which is preliminary data.</text>
</comment>
<dbReference type="EMBL" id="QYCN01000010">
    <property type="protein sequence ID" value="RIY11077.1"/>
    <property type="molecule type" value="Genomic_DNA"/>
</dbReference>
<sequence>METLDLHHTIDQLPPELQRLVADYVAYLRFQQTQTKPAGPSPEQIRQAREAGFGELKGKIWMADDFNEPLADFADY</sequence>
<dbReference type="AlphaFoldDB" id="A0A418R0X7"/>
<organism evidence="2 3">
    <name type="scientific">Hymenobacter rubripertinctus</name>
    <dbReference type="NCBI Taxonomy" id="2029981"/>
    <lineage>
        <taxon>Bacteria</taxon>
        <taxon>Pseudomonadati</taxon>
        <taxon>Bacteroidota</taxon>
        <taxon>Cytophagia</taxon>
        <taxon>Cytophagales</taxon>
        <taxon>Hymenobacteraceae</taxon>
        <taxon>Hymenobacter</taxon>
    </lineage>
</organism>
<protein>
    <submittedName>
        <fullName evidence="2">DUF2281 domain-containing protein</fullName>
    </submittedName>
</protein>
<dbReference type="RefSeq" id="WP_119655395.1">
    <property type="nucleotide sequence ID" value="NZ_JBHUOI010000009.1"/>
</dbReference>
<evidence type="ECO:0000259" key="1">
    <source>
        <dbReference type="Pfam" id="PF10047"/>
    </source>
</evidence>
<keyword evidence="3" id="KW-1185">Reference proteome</keyword>
<evidence type="ECO:0000313" key="2">
    <source>
        <dbReference type="EMBL" id="RIY11077.1"/>
    </source>
</evidence>
<proteinExistence type="predicted"/>
<dbReference type="Proteomes" id="UP000284250">
    <property type="component" value="Unassembled WGS sequence"/>
</dbReference>
<dbReference type="InterPro" id="IPR018739">
    <property type="entry name" value="DUF2281"/>
</dbReference>
<name>A0A418R0X7_9BACT</name>
<dbReference type="OrthoDB" id="9801704at2"/>
<evidence type="ECO:0000313" key="3">
    <source>
        <dbReference type="Proteomes" id="UP000284250"/>
    </source>
</evidence>
<dbReference type="Pfam" id="PF10047">
    <property type="entry name" value="DUF2281"/>
    <property type="match status" value="1"/>
</dbReference>
<reference evidence="2 3" key="1">
    <citation type="submission" date="2019-01" db="EMBL/GenBank/DDBJ databases">
        <title>Hymenobacter humicola sp. nov., isolated from soils in Antarctica.</title>
        <authorList>
            <person name="Sedlacek I."/>
            <person name="Holochova P."/>
            <person name="Kralova S."/>
            <person name="Pantucek R."/>
            <person name="Stankova E."/>
            <person name="Vrbovska V."/>
            <person name="Kristofova L."/>
            <person name="Svec P."/>
            <person name="Busse H.-J."/>
        </authorList>
    </citation>
    <scope>NUCLEOTIDE SEQUENCE [LARGE SCALE GENOMIC DNA]</scope>
    <source>
        <strain evidence="2 3">CCM 8852</strain>
    </source>
</reference>
<gene>
    <name evidence="2" type="ORF">D0T11_08705</name>
</gene>